<gene>
    <name evidence="3" type="ORF">PSTG_11902</name>
</gene>
<accession>A0A0L0V6S8</accession>
<evidence type="ECO:0000313" key="4">
    <source>
        <dbReference type="Proteomes" id="UP000054564"/>
    </source>
</evidence>
<dbReference type="InterPro" id="IPR024752">
    <property type="entry name" value="Myb/SANT-like_dom"/>
</dbReference>
<feature type="region of interest" description="Disordered" evidence="1">
    <location>
        <begin position="283"/>
        <end position="312"/>
    </location>
</feature>
<reference evidence="4" key="1">
    <citation type="submission" date="2014-03" db="EMBL/GenBank/DDBJ databases">
        <title>The Genome Sequence of Puccinia striiformis f. sp. tritici PST-78.</title>
        <authorList>
            <consortium name="The Broad Institute Genome Sequencing Platform"/>
            <person name="Cuomo C."/>
            <person name="Hulbert S."/>
            <person name="Chen X."/>
            <person name="Walker B."/>
            <person name="Young S.K."/>
            <person name="Zeng Q."/>
            <person name="Gargeya S."/>
            <person name="Fitzgerald M."/>
            <person name="Haas B."/>
            <person name="Abouelleil A."/>
            <person name="Alvarado L."/>
            <person name="Arachchi H.M."/>
            <person name="Berlin A.M."/>
            <person name="Chapman S.B."/>
            <person name="Goldberg J."/>
            <person name="Griggs A."/>
            <person name="Gujja S."/>
            <person name="Hansen M."/>
            <person name="Howarth C."/>
            <person name="Imamovic A."/>
            <person name="Larimer J."/>
            <person name="McCowan C."/>
            <person name="Montmayeur A."/>
            <person name="Murphy C."/>
            <person name="Neiman D."/>
            <person name="Pearson M."/>
            <person name="Priest M."/>
            <person name="Roberts A."/>
            <person name="Saif S."/>
            <person name="Shea T."/>
            <person name="Sisk P."/>
            <person name="Sykes S."/>
            <person name="Wortman J."/>
            <person name="Nusbaum C."/>
            <person name="Birren B."/>
        </authorList>
    </citation>
    <scope>NUCLEOTIDE SEQUENCE [LARGE SCALE GENOMIC DNA]</scope>
    <source>
        <strain evidence="4">race PST-78</strain>
    </source>
</reference>
<dbReference type="EMBL" id="AJIL01000110">
    <property type="protein sequence ID" value="KNE94714.1"/>
    <property type="molecule type" value="Genomic_DNA"/>
</dbReference>
<organism evidence="3 4">
    <name type="scientific">Puccinia striiformis f. sp. tritici PST-78</name>
    <dbReference type="NCBI Taxonomy" id="1165861"/>
    <lineage>
        <taxon>Eukaryota</taxon>
        <taxon>Fungi</taxon>
        <taxon>Dikarya</taxon>
        <taxon>Basidiomycota</taxon>
        <taxon>Pucciniomycotina</taxon>
        <taxon>Pucciniomycetes</taxon>
        <taxon>Pucciniales</taxon>
        <taxon>Pucciniaceae</taxon>
        <taxon>Puccinia</taxon>
    </lineage>
</organism>
<keyword evidence="4" id="KW-1185">Reference proteome</keyword>
<feature type="compositionally biased region" description="Acidic residues" evidence="1">
    <location>
        <begin position="106"/>
        <end position="115"/>
    </location>
</feature>
<evidence type="ECO:0000256" key="1">
    <source>
        <dbReference type="SAM" id="MobiDB-lite"/>
    </source>
</evidence>
<feature type="compositionally biased region" description="Acidic residues" evidence="1">
    <location>
        <begin position="54"/>
        <end position="71"/>
    </location>
</feature>
<feature type="region of interest" description="Disordered" evidence="1">
    <location>
        <begin position="1"/>
        <end position="115"/>
    </location>
</feature>
<sequence>MSEKLANTSQMVNTSAKKPATKIKPTKKITSNQTPTPAKKKQLSTPKKTMVSEESGDGDDEGDSEAEEEESDSKKPRKKPNKSCINKKTAVRPPKKPKSVAKKESEDEEESGDEVVLELKGGKKKRKPNHDWTKDPCFALLSFILDQVALGKGTDNGNLKGKGWMAVRKAMYDRFQIHFNDEQLKNQKGHVQKLYIDLEFLKSLSGFGWNPLTGMVTSDAEIWYELISVSFQPHSHYQTVIDVPSATQQHPRRKFVTLCKGNITWFDLADELFVKSYATGATALQPGQARPPPKRDPDEVNPLPSDLSGLSTNSIKRRRAAAKAIDIESSDDEGVEVIQRAARNPPKKQIRKSKFDILKNGVESIVEALRGQPSQPDIKPDIKPALVPEVNTAPVLSIRQEAIKLMASMFLGVVPISEYIQFIKVVESEANAEVFVLLASTTDPSG</sequence>
<dbReference type="PANTHER" id="PTHR47072">
    <property type="match status" value="1"/>
</dbReference>
<evidence type="ECO:0000313" key="3">
    <source>
        <dbReference type="EMBL" id="KNE94714.1"/>
    </source>
</evidence>
<dbReference type="PANTHER" id="PTHR47072:SF4">
    <property type="entry name" value="MYB_SANT-LIKE DOMAIN-CONTAINING PROTEIN"/>
    <property type="match status" value="1"/>
</dbReference>
<dbReference type="Pfam" id="PF12776">
    <property type="entry name" value="Myb_DNA-bind_3"/>
    <property type="match status" value="1"/>
</dbReference>
<name>A0A0L0V6S8_9BASI</name>
<feature type="compositionally biased region" description="Polar residues" evidence="1">
    <location>
        <begin position="1"/>
        <end position="13"/>
    </location>
</feature>
<comment type="caution">
    <text evidence="3">The sequence shown here is derived from an EMBL/GenBank/DDBJ whole genome shotgun (WGS) entry which is preliminary data.</text>
</comment>
<protein>
    <recommendedName>
        <fullName evidence="2">Myb/SANT-like domain-containing protein</fullName>
    </recommendedName>
</protein>
<evidence type="ECO:0000259" key="2">
    <source>
        <dbReference type="Pfam" id="PF12776"/>
    </source>
</evidence>
<dbReference type="OrthoDB" id="76215at2759"/>
<proteinExistence type="predicted"/>
<feature type="domain" description="Myb/SANT-like" evidence="2">
    <location>
        <begin position="132"/>
        <end position="224"/>
    </location>
</feature>
<dbReference type="Proteomes" id="UP000054564">
    <property type="component" value="Unassembled WGS sequence"/>
</dbReference>
<feature type="compositionally biased region" description="Basic residues" evidence="1">
    <location>
        <begin position="89"/>
        <end position="100"/>
    </location>
</feature>
<dbReference type="AlphaFoldDB" id="A0A0L0V6S8"/>